<evidence type="ECO:0000259" key="7">
    <source>
        <dbReference type="Pfam" id="PF08240"/>
    </source>
</evidence>
<dbReference type="OrthoDB" id="9797931at2"/>
<dbReference type="Gene3D" id="3.40.50.720">
    <property type="entry name" value="NAD(P)-binding Rossmann-like Domain"/>
    <property type="match status" value="1"/>
</dbReference>
<comment type="similarity">
    <text evidence="5">Belongs to the zinc-containing alcohol dehydrogenase family.</text>
</comment>
<dbReference type="Gene3D" id="3.90.180.10">
    <property type="entry name" value="Medium-chain alcohol dehydrogenases, catalytic domain"/>
    <property type="match status" value="1"/>
</dbReference>
<dbReference type="PROSITE" id="PS00059">
    <property type="entry name" value="ADH_ZINC"/>
    <property type="match status" value="1"/>
</dbReference>
<proteinExistence type="inferred from homology"/>
<dbReference type="InterPro" id="IPR013154">
    <property type="entry name" value="ADH-like_N"/>
</dbReference>
<dbReference type="InterPro" id="IPR013149">
    <property type="entry name" value="ADH-like_C"/>
</dbReference>
<evidence type="ECO:0000256" key="1">
    <source>
        <dbReference type="ARBA" id="ARBA00001947"/>
    </source>
</evidence>
<dbReference type="GO" id="GO:0016491">
    <property type="term" value="F:oxidoreductase activity"/>
    <property type="evidence" value="ECO:0007669"/>
    <property type="project" value="UniProtKB-KW"/>
</dbReference>
<keyword evidence="2 5" id="KW-0479">Metal-binding</keyword>
<dbReference type="AlphaFoldDB" id="A0A3N1D157"/>
<keyword evidence="4" id="KW-0560">Oxidoreductase</keyword>
<organism evidence="8 9">
    <name type="scientific">Actinocorallia herbida</name>
    <dbReference type="NCBI Taxonomy" id="58109"/>
    <lineage>
        <taxon>Bacteria</taxon>
        <taxon>Bacillati</taxon>
        <taxon>Actinomycetota</taxon>
        <taxon>Actinomycetes</taxon>
        <taxon>Streptosporangiales</taxon>
        <taxon>Thermomonosporaceae</taxon>
        <taxon>Actinocorallia</taxon>
    </lineage>
</organism>
<dbReference type="PANTHER" id="PTHR43401:SF5">
    <property type="entry name" value="ALCOHOL DEHYDROGENASE-RELATED"/>
    <property type="match status" value="1"/>
</dbReference>
<evidence type="ECO:0000256" key="3">
    <source>
        <dbReference type="ARBA" id="ARBA00022833"/>
    </source>
</evidence>
<comment type="cofactor">
    <cofactor evidence="1 5">
        <name>Zn(2+)</name>
        <dbReference type="ChEBI" id="CHEBI:29105"/>
    </cofactor>
</comment>
<evidence type="ECO:0000259" key="6">
    <source>
        <dbReference type="Pfam" id="PF00107"/>
    </source>
</evidence>
<dbReference type="Proteomes" id="UP000272400">
    <property type="component" value="Unassembled WGS sequence"/>
</dbReference>
<evidence type="ECO:0000313" key="9">
    <source>
        <dbReference type="Proteomes" id="UP000272400"/>
    </source>
</evidence>
<dbReference type="SUPFAM" id="SSF51735">
    <property type="entry name" value="NAD(P)-binding Rossmann-fold domains"/>
    <property type="match status" value="1"/>
</dbReference>
<dbReference type="Pfam" id="PF00107">
    <property type="entry name" value="ADH_zinc_N"/>
    <property type="match status" value="1"/>
</dbReference>
<dbReference type="InterPro" id="IPR036291">
    <property type="entry name" value="NAD(P)-bd_dom_sf"/>
</dbReference>
<comment type="caution">
    <text evidence="8">The sequence shown here is derived from an EMBL/GenBank/DDBJ whole genome shotgun (WGS) entry which is preliminary data.</text>
</comment>
<dbReference type="PANTHER" id="PTHR43401">
    <property type="entry name" value="L-THREONINE 3-DEHYDROGENASE"/>
    <property type="match status" value="1"/>
</dbReference>
<protein>
    <submittedName>
        <fullName evidence="8">(R,R)-butanediol dehydrogenase/meso-butanediol dehydrogenase/diacetyl reductase</fullName>
    </submittedName>
</protein>
<feature type="domain" description="Alcohol dehydrogenase-like N-terminal" evidence="7">
    <location>
        <begin position="27"/>
        <end position="138"/>
    </location>
</feature>
<evidence type="ECO:0000313" key="8">
    <source>
        <dbReference type="EMBL" id="ROO87267.1"/>
    </source>
</evidence>
<evidence type="ECO:0000256" key="5">
    <source>
        <dbReference type="RuleBase" id="RU361277"/>
    </source>
</evidence>
<gene>
    <name evidence="8" type="ORF">EDD29_4862</name>
</gene>
<evidence type="ECO:0000256" key="4">
    <source>
        <dbReference type="ARBA" id="ARBA00023002"/>
    </source>
</evidence>
<dbReference type="SUPFAM" id="SSF50129">
    <property type="entry name" value="GroES-like"/>
    <property type="match status" value="1"/>
</dbReference>
<name>A0A3N1D157_9ACTN</name>
<feature type="domain" description="Alcohol dehydrogenase-like C-terminal" evidence="6">
    <location>
        <begin position="177"/>
        <end position="303"/>
    </location>
</feature>
<dbReference type="RefSeq" id="WP_123666568.1">
    <property type="nucleotide sequence ID" value="NZ_RJKE01000001.1"/>
</dbReference>
<keyword evidence="3 5" id="KW-0862">Zinc</keyword>
<dbReference type="EMBL" id="RJKE01000001">
    <property type="protein sequence ID" value="ROO87267.1"/>
    <property type="molecule type" value="Genomic_DNA"/>
</dbReference>
<dbReference type="InterPro" id="IPR002328">
    <property type="entry name" value="ADH_Zn_CS"/>
</dbReference>
<reference evidence="8 9" key="1">
    <citation type="submission" date="2018-11" db="EMBL/GenBank/DDBJ databases">
        <title>Sequencing the genomes of 1000 actinobacteria strains.</title>
        <authorList>
            <person name="Klenk H.-P."/>
        </authorList>
    </citation>
    <scope>NUCLEOTIDE SEQUENCE [LARGE SCALE GENOMIC DNA]</scope>
    <source>
        <strain evidence="8 9">DSM 44254</strain>
    </source>
</reference>
<evidence type="ECO:0000256" key="2">
    <source>
        <dbReference type="ARBA" id="ARBA00022723"/>
    </source>
</evidence>
<dbReference type="InterPro" id="IPR011032">
    <property type="entry name" value="GroES-like_sf"/>
</dbReference>
<dbReference type="Pfam" id="PF08240">
    <property type="entry name" value="ADH_N"/>
    <property type="match status" value="1"/>
</dbReference>
<sequence length="345" mass="35319">MSDIAYVITGAGELTAVPAADTTAVKPGYAVVEVAFCGICGSDVESYRKGIPLPPSISGHEWGGTVISVGEGVESPAPGDRVSKTSAPSCGKCPLCRAGHHADCDRFSARAASSSPATHGAYTRFVQVPASTLVKLPDNVTDEQGALVEPATVALHGVRLRQPGLGGTALVFGLGVIGLFAVQLASLSGAVNVVAVDPDPVRRDAALGFGAVAAFAPDDPALQQRLMDLTDARGADVAYECSGQASVLTSAVPLMRNGGALVLIGAGMEPVQLVPALWLSKGLDVQTSLAHTRDEFDITVTLLSRGLLKTKGMTGTTVGLSRLPEVFADLAKKATSLKVLVDPRG</sequence>
<accession>A0A3N1D157</accession>
<keyword evidence="9" id="KW-1185">Reference proteome</keyword>
<dbReference type="GO" id="GO:0008270">
    <property type="term" value="F:zinc ion binding"/>
    <property type="evidence" value="ECO:0007669"/>
    <property type="project" value="InterPro"/>
</dbReference>
<dbReference type="InterPro" id="IPR050129">
    <property type="entry name" value="Zn_alcohol_dh"/>
</dbReference>